<organism evidence="1 2">
    <name type="scientific">Pseudomonas syringae</name>
    <dbReference type="NCBI Taxonomy" id="317"/>
    <lineage>
        <taxon>Bacteria</taxon>
        <taxon>Pseudomonadati</taxon>
        <taxon>Pseudomonadota</taxon>
        <taxon>Gammaproteobacteria</taxon>
        <taxon>Pseudomonadales</taxon>
        <taxon>Pseudomonadaceae</taxon>
        <taxon>Pseudomonas</taxon>
    </lineage>
</organism>
<reference evidence="1 2" key="1">
    <citation type="submission" date="2014-07" db="EMBL/GenBank/DDBJ databases">
        <title>Draft Genome Sequences of Environmental Pseudomonas syringae strains.</title>
        <authorList>
            <person name="Baltrus D.A."/>
            <person name="Berge O."/>
            <person name="Morris C."/>
        </authorList>
    </citation>
    <scope>NUCLEOTIDE SEQUENCE [LARGE SCALE GENOMIC DNA]</scope>
    <source>
        <strain evidence="1 2">CEB003</strain>
    </source>
</reference>
<gene>
    <name evidence="1" type="ORF">IV02_02705</name>
</gene>
<dbReference type="PATRIC" id="fig|317.174.peg.550"/>
<comment type="caution">
    <text evidence="1">The sequence shown here is derived from an EMBL/GenBank/DDBJ whole genome shotgun (WGS) entry which is preliminary data.</text>
</comment>
<dbReference type="Proteomes" id="UP000028643">
    <property type="component" value="Unassembled WGS sequence"/>
</dbReference>
<feature type="non-terminal residue" evidence="1">
    <location>
        <position position="1"/>
    </location>
</feature>
<proteinExistence type="predicted"/>
<evidence type="ECO:0000313" key="2">
    <source>
        <dbReference type="Proteomes" id="UP000028643"/>
    </source>
</evidence>
<sequence length="79" mass="9249">QEILDPQIQLDIQYTRHLDFRDYHLFKDAEVILVLGFAYKGYALPDGFYTETDVPFMDLIHSNTYGERIEGKHILSTVN</sequence>
<dbReference type="RefSeq" id="WP_047572103.1">
    <property type="nucleotide sequence ID" value="NZ_JPQT01000037.1"/>
</dbReference>
<protein>
    <submittedName>
        <fullName evidence="1">Uncharacterized protein</fullName>
    </submittedName>
</protein>
<feature type="non-terminal residue" evidence="1">
    <location>
        <position position="79"/>
    </location>
</feature>
<dbReference type="AlphaFoldDB" id="A0A085VIG1"/>
<evidence type="ECO:0000313" key="1">
    <source>
        <dbReference type="EMBL" id="KFE55224.1"/>
    </source>
</evidence>
<name>A0A085VIG1_PSESX</name>
<accession>A0A085VIG1</accession>
<dbReference type="EMBL" id="JPQT01000037">
    <property type="protein sequence ID" value="KFE55224.1"/>
    <property type="molecule type" value="Genomic_DNA"/>
</dbReference>